<accession>A0A2P6QTV5</accession>
<dbReference type="EMBL" id="PDCK01000042">
    <property type="protein sequence ID" value="PRQ37621.1"/>
    <property type="molecule type" value="Genomic_DNA"/>
</dbReference>
<evidence type="ECO:0000313" key="2">
    <source>
        <dbReference type="Proteomes" id="UP000238479"/>
    </source>
</evidence>
<dbReference type="Proteomes" id="UP000238479">
    <property type="component" value="Chromosome 4"/>
</dbReference>
<organism evidence="1 2">
    <name type="scientific">Rosa chinensis</name>
    <name type="common">China rose</name>
    <dbReference type="NCBI Taxonomy" id="74649"/>
    <lineage>
        <taxon>Eukaryota</taxon>
        <taxon>Viridiplantae</taxon>
        <taxon>Streptophyta</taxon>
        <taxon>Embryophyta</taxon>
        <taxon>Tracheophyta</taxon>
        <taxon>Spermatophyta</taxon>
        <taxon>Magnoliopsida</taxon>
        <taxon>eudicotyledons</taxon>
        <taxon>Gunneridae</taxon>
        <taxon>Pentapetalae</taxon>
        <taxon>rosids</taxon>
        <taxon>fabids</taxon>
        <taxon>Rosales</taxon>
        <taxon>Rosaceae</taxon>
        <taxon>Rosoideae</taxon>
        <taxon>Rosoideae incertae sedis</taxon>
        <taxon>Rosa</taxon>
    </lineage>
</organism>
<dbReference type="AlphaFoldDB" id="A0A2P6QTV5"/>
<gene>
    <name evidence="1" type="ORF">RchiOBHm_Chr4g0404671</name>
</gene>
<protein>
    <submittedName>
        <fullName evidence="1">Uncharacterized protein</fullName>
    </submittedName>
</protein>
<evidence type="ECO:0000313" key="1">
    <source>
        <dbReference type="EMBL" id="PRQ37621.1"/>
    </source>
</evidence>
<comment type="caution">
    <text evidence="1">The sequence shown here is derived from an EMBL/GenBank/DDBJ whole genome shotgun (WGS) entry which is preliminary data.</text>
</comment>
<dbReference type="Gramene" id="PRQ37621">
    <property type="protein sequence ID" value="PRQ37621"/>
    <property type="gene ID" value="RchiOBHm_Chr4g0404671"/>
</dbReference>
<keyword evidence="2" id="KW-1185">Reference proteome</keyword>
<sequence>MLEKEPTDSGSDDDDEWFSPDAIRKRVDEFQRKFTRHEELLKNFTQAGFIFFCFRFHLNEILETMQHRQLEMLKL</sequence>
<proteinExistence type="predicted"/>
<reference evidence="1 2" key="1">
    <citation type="journal article" date="2018" name="Nat. Genet.">
        <title>The Rosa genome provides new insights in the design of modern roses.</title>
        <authorList>
            <person name="Bendahmane M."/>
        </authorList>
    </citation>
    <scope>NUCLEOTIDE SEQUENCE [LARGE SCALE GENOMIC DNA]</scope>
    <source>
        <strain evidence="2">cv. Old Blush</strain>
    </source>
</reference>
<dbReference type="STRING" id="74649.A0A2P6QTV5"/>
<name>A0A2P6QTV5_ROSCH</name>